<dbReference type="AlphaFoldDB" id="A0A916RGV7"/>
<gene>
    <name evidence="2" type="ORF">GCM10011507_04040</name>
</gene>
<reference evidence="2" key="1">
    <citation type="journal article" date="2014" name="Int. J. Syst. Evol. Microbiol.">
        <title>Complete genome sequence of Corynebacterium casei LMG S-19264T (=DSM 44701T), isolated from a smear-ripened cheese.</title>
        <authorList>
            <consortium name="US DOE Joint Genome Institute (JGI-PGF)"/>
            <person name="Walter F."/>
            <person name="Albersmeier A."/>
            <person name="Kalinowski J."/>
            <person name="Ruckert C."/>
        </authorList>
    </citation>
    <scope>NUCLEOTIDE SEQUENCE</scope>
    <source>
        <strain evidence="2">CGMCC 1.15447</strain>
    </source>
</reference>
<name>A0A916RGV7_9BACT</name>
<reference evidence="2" key="2">
    <citation type="submission" date="2020-09" db="EMBL/GenBank/DDBJ databases">
        <authorList>
            <person name="Sun Q."/>
            <person name="Zhou Y."/>
        </authorList>
    </citation>
    <scope>NUCLEOTIDE SEQUENCE</scope>
    <source>
        <strain evidence="2">CGMCC 1.15447</strain>
    </source>
</reference>
<evidence type="ECO:0000313" key="2">
    <source>
        <dbReference type="EMBL" id="GGA55932.1"/>
    </source>
</evidence>
<dbReference type="RefSeq" id="WP_188757670.1">
    <property type="nucleotide sequence ID" value="NZ_BMJB01000001.1"/>
</dbReference>
<protein>
    <recommendedName>
        <fullName evidence="4">TrbI/VirB10 family protein</fullName>
    </recommendedName>
</protein>
<comment type="caution">
    <text evidence="2">The sequence shown here is derived from an EMBL/GenBank/DDBJ whole genome shotgun (WGS) entry which is preliminary data.</text>
</comment>
<sequence length="314" mass="31808">MKIQVAAAAFVVATLPALGYAQMTGVSHPDETDISASQDAAPAPVLTPRTQAKPSAATPAANSAPVVYGPYVPYTGPKAAGTTAAATTSDYQNADEALPDGSADGKIVTSAPDVPGELSEGTLLQTRMLAGLSTATTQPGQRFTAEVMAPVEKDGRVIVPIGAILEGQVTDVHTGHRITGPASMHLETRDILLPDGTKYVVHAQLTDTSRSDFNVDGEGTLKRRDNRNQELGILGLTTGGGAAAGAMVGGGVGALVGAGLGAGVSAIMWTKADRQAELPKDVRLTFSLTAPMMITPLANTNSASASATAVAPAQ</sequence>
<feature type="signal peptide" evidence="1">
    <location>
        <begin position="1"/>
        <end position="21"/>
    </location>
</feature>
<dbReference type="Proteomes" id="UP000648801">
    <property type="component" value="Unassembled WGS sequence"/>
</dbReference>
<keyword evidence="1" id="KW-0732">Signal</keyword>
<evidence type="ECO:0008006" key="4">
    <source>
        <dbReference type="Google" id="ProtNLM"/>
    </source>
</evidence>
<feature type="chain" id="PRO_5037379669" description="TrbI/VirB10 family protein" evidence="1">
    <location>
        <begin position="22"/>
        <end position="314"/>
    </location>
</feature>
<proteinExistence type="predicted"/>
<evidence type="ECO:0000256" key="1">
    <source>
        <dbReference type="SAM" id="SignalP"/>
    </source>
</evidence>
<organism evidence="2 3">
    <name type="scientific">Edaphobacter acidisoli</name>
    <dbReference type="NCBI Taxonomy" id="2040573"/>
    <lineage>
        <taxon>Bacteria</taxon>
        <taxon>Pseudomonadati</taxon>
        <taxon>Acidobacteriota</taxon>
        <taxon>Terriglobia</taxon>
        <taxon>Terriglobales</taxon>
        <taxon>Acidobacteriaceae</taxon>
        <taxon>Edaphobacter</taxon>
    </lineage>
</organism>
<dbReference type="EMBL" id="BMJB01000001">
    <property type="protein sequence ID" value="GGA55932.1"/>
    <property type="molecule type" value="Genomic_DNA"/>
</dbReference>
<keyword evidence="3" id="KW-1185">Reference proteome</keyword>
<accession>A0A916RGV7</accession>
<evidence type="ECO:0000313" key="3">
    <source>
        <dbReference type="Proteomes" id="UP000648801"/>
    </source>
</evidence>